<dbReference type="PROSITE" id="PS00213">
    <property type="entry name" value="LIPOCALIN"/>
    <property type="match status" value="1"/>
</dbReference>
<evidence type="ECO:0000256" key="2">
    <source>
        <dbReference type="ARBA" id="ARBA00004635"/>
    </source>
</evidence>
<comment type="subunit">
    <text evidence="4">Homodimer.</text>
</comment>
<keyword evidence="7" id="KW-0472">Membrane</keyword>
<dbReference type="GO" id="GO:0008289">
    <property type="term" value="F:lipid binding"/>
    <property type="evidence" value="ECO:0007669"/>
    <property type="project" value="UniProtKB-KW"/>
</dbReference>
<evidence type="ECO:0000256" key="7">
    <source>
        <dbReference type="ARBA" id="ARBA00023136"/>
    </source>
</evidence>
<comment type="similarity">
    <text evidence="3 13">Belongs to the calycin superfamily. Lipocalin family.</text>
</comment>
<evidence type="ECO:0000259" key="15">
    <source>
        <dbReference type="Pfam" id="PF08212"/>
    </source>
</evidence>
<keyword evidence="10 14" id="KW-0449">Lipoprotein</keyword>
<evidence type="ECO:0000256" key="4">
    <source>
        <dbReference type="ARBA" id="ARBA00011738"/>
    </source>
</evidence>
<dbReference type="CDD" id="cd19438">
    <property type="entry name" value="lipocalin_Blc-like"/>
    <property type="match status" value="1"/>
</dbReference>
<proteinExistence type="inferred from homology"/>
<dbReference type="EMBL" id="FRBU01000028">
    <property type="protein sequence ID" value="SHM26828.1"/>
    <property type="molecule type" value="Genomic_DNA"/>
</dbReference>
<evidence type="ECO:0000256" key="5">
    <source>
        <dbReference type="ARBA" id="ARBA00022729"/>
    </source>
</evidence>
<dbReference type="Pfam" id="PF08212">
    <property type="entry name" value="Lipocalin_2"/>
    <property type="match status" value="1"/>
</dbReference>
<comment type="function">
    <text evidence="11">Involved in the storage or transport of lipids necessary for membrane maintenance under stressful conditions. Displays a binding preference for lysophospholipids.</text>
</comment>
<dbReference type="FunFam" id="2.40.128.20:FF:000002">
    <property type="entry name" value="Outer membrane lipoprotein Blc"/>
    <property type="match status" value="1"/>
</dbReference>
<comment type="subcellular location">
    <subcellularLocation>
        <location evidence="1">Cell outer membrane</location>
    </subcellularLocation>
    <subcellularLocation>
        <location evidence="2">Membrane</location>
        <topology evidence="2">Lipid-anchor</topology>
    </subcellularLocation>
</comment>
<sequence>MMMKNKIRVLGSLTLLSASLLVMNSCSSMPKGAKVIQDFEKDKYLGNWYEIARLDFIFEKNLNNTTAEYSLNEDGTIQVVNRGYNYIKNKDVASTGKVKFAGDAKEGKLKVSFFGPFYSGYNIIGLDSDYKYALVAGKSLKYLWLLSRDKTMPQEVKEAYLKTAKDLGYKTSELIWVKHN</sequence>
<dbReference type="InterPro" id="IPR047202">
    <property type="entry name" value="Lipocalin_Blc-like_dom"/>
</dbReference>
<keyword evidence="5 13" id="KW-0732">Signal</keyword>
<feature type="signal peptide" evidence="13">
    <location>
        <begin position="1"/>
        <end position="24"/>
    </location>
</feature>
<evidence type="ECO:0000256" key="3">
    <source>
        <dbReference type="ARBA" id="ARBA00006889"/>
    </source>
</evidence>
<evidence type="ECO:0000256" key="11">
    <source>
        <dbReference type="ARBA" id="ARBA00057024"/>
    </source>
</evidence>
<dbReference type="Proteomes" id="UP000184260">
    <property type="component" value="Unassembled WGS sequence"/>
</dbReference>
<evidence type="ECO:0000256" key="1">
    <source>
        <dbReference type="ARBA" id="ARBA00004442"/>
    </source>
</evidence>
<dbReference type="Gene3D" id="2.40.128.20">
    <property type="match status" value="1"/>
</dbReference>
<dbReference type="InterPro" id="IPR022271">
    <property type="entry name" value="Lipocalin_ApoD"/>
</dbReference>
<keyword evidence="8 14" id="KW-0564">Palmitate</keyword>
<protein>
    <recommendedName>
        <fullName evidence="12">Outer membrane lipoprotein Blc</fullName>
    </recommendedName>
</protein>
<feature type="lipid moiety-binding region" description="S-diacylglycerol cysteine" evidence="14">
    <location>
        <position position="26"/>
    </location>
</feature>
<keyword evidence="17" id="KW-1185">Reference proteome</keyword>
<dbReference type="InterPro" id="IPR000566">
    <property type="entry name" value="Lipocln_cytosolic_FA-bd_dom"/>
</dbReference>
<dbReference type="GO" id="GO:0009279">
    <property type="term" value="C:cell outer membrane"/>
    <property type="evidence" value="ECO:0007669"/>
    <property type="project" value="UniProtKB-SubCell"/>
</dbReference>
<dbReference type="SUPFAM" id="SSF50814">
    <property type="entry name" value="Lipocalins"/>
    <property type="match status" value="1"/>
</dbReference>
<gene>
    <name evidence="16" type="ORF">SAMN05443669_10285</name>
</gene>
<dbReference type="PIRSF" id="PIRSF036893">
    <property type="entry name" value="Lipocalin_ApoD"/>
    <property type="match status" value="1"/>
</dbReference>
<keyword evidence="9" id="KW-0998">Cell outer membrane</keyword>
<evidence type="ECO:0000256" key="12">
    <source>
        <dbReference type="ARBA" id="ARBA00071217"/>
    </source>
</evidence>
<evidence type="ECO:0000313" key="16">
    <source>
        <dbReference type="EMBL" id="SHM26828.1"/>
    </source>
</evidence>
<dbReference type="PANTHER" id="PTHR10612:SF34">
    <property type="entry name" value="APOLIPOPROTEIN D"/>
    <property type="match status" value="1"/>
</dbReference>
<evidence type="ECO:0000256" key="9">
    <source>
        <dbReference type="ARBA" id="ARBA00023237"/>
    </source>
</evidence>
<evidence type="ECO:0000256" key="6">
    <source>
        <dbReference type="ARBA" id="ARBA00023121"/>
    </source>
</evidence>
<keyword evidence="6" id="KW-0446">Lipid-binding</keyword>
<evidence type="ECO:0000256" key="10">
    <source>
        <dbReference type="ARBA" id="ARBA00023288"/>
    </source>
</evidence>
<evidence type="ECO:0000256" key="8">
    <source>
        <dbReference type="ARBA" id="ARBA00023139"/>
    </source>
</evidence>
<organism evidence="16 17">
    <name type="scientific">Flavobacterium xanthum</name>
    <dbReference type="NCBI Taxonomy" id="69322"/>
    <lineage>
        <taxon>Bacteria</taxon>
        <taxon>Pseudomonadati</taxon>
        <taxon>Bacteroidota</taxon>
        <taxon>Flavobacteriia</taxon>
        <taxon>Flavobacteriales</taxon>
        <taxon>Flavobacteriaceae</taxon>
        <taxon>Flavobacterium</taxon>
    </lineage>
</organism>
<dbReference type="AlphaFoldDB" id="A0A1M7HEG9"/>
<dbReference type="PRINTS" id="PR01171">
    <property type="entry name" value="BCTLIPOCALIN"/>
</dbReference>
<accession>A0A1M7HEG9</accession>
<dbReference type="InterPro" id="IPR022272">
    <property type="entry name" value="Lipocalin_CS"/>
</dbReference>
<evidence type="ECO:0000256" key="14">
    <source>
        <dbReference type="PIRSR" id="PIRSR036893-52"/>
    </source>
</evidence>
<evidence type="ECO:0000313" key="17">
    <source>
        <dbReference type="Proteomes" id="UP000184260"/>
    </source>
</evidence>
<dbReference type="PANTHER" id="PTHR10612">
    <property type="entry name" value="APOLIPOPROTEIN D"/>
    <property type="match status" value="1"/>
</dbReference>
<name>A0A1M7HEG9_9FLAO</name>
<feature type="domain" description="Lipocalin/cytosolic fatty-acid binding" evidence="15">
    <location>
        <begin position="42"/>
        <end position="178"/>
    </location>
</feature>
<dbReference type="InterPro" id="IPR002446">
    <property type="entry name" value="Lipocalin_bac"/>
</dbReference>
<feature type="chain" id="PRO_5013434655" description="Outer membrane lipoprotein Blc" evidence="13">
    <location>
        <begin position="25"/>
        <end position="180"/>
    </location>
</feature>
<feature type="lipid moiety-binding region" description="N-palmitoyl cysteine" evidence="14">
    <location>
        <position position="26"/>
    </location>
</feature>
<dbReference type="InterPro" id="IPR012674">
    <property type="entry name" value="Calycin"/>
</dbReference>
<reference evidence="17" key="1">
    <citation type="submission" date="2016-11" db="EMBL/GenBank/DDBJ databases">
        <authorList>
            <person name="Varghese N."/>
            <person name="Submissions S."/>
        </authorList>
    </citation>
    <scope>NUCLEOTIDE SEQUENCE [LARGE SCALE GENOMIC DNA]</scope>
    <source>
        <strain evidence="17">DSM 3661</strain>
    </source>
</reference>
<dbReference type="GO" id="GO:0006950">
    <property type="term" value="P:response to stress"/>
    <property type="evidence" value="ECO:0007669"/>
    <property type="project" value="UniProtKB-ARBA"/>
</dbReference>
<evidence type="ECO:0000256" key="13">
    <source>
        <dbReference type="PIRNR" id="PIRNR036893"/>
    </source>
</evidence>